<keyword evidence="3" id="KW-1185">Reference proteome</keyword>
<reference evidence="2 3" key="1">
    <citation type="journal article" date="2017" name="Mol. Plant">
        <title>The Genome of Medicinal Plant Macleaya cordata Provides New Insights into Benzylisoquinoline Alkaloids Metabolism.</title>
        <authorList>
            <person name="Liu X."/>
            <person name="Liu Y."/>
            <person name="Huang P."/>
            <person name="Ma Y."/>
            <person name="Qing Z."/>
            <person name="Tang Q."/>
            <person name="Cao H."/>
            <person name="Cheng P."/>
            <person name="Zheng Y."/>
            <person name="Yuan Z."/>
            <person name="Zhou Y."/>
            <person name="Liu J."/>
            <person name="Tang Z."/>
            <person name="Zhuo Y."/>
            <person name="Zhang Y."/>
            <person name="Yu L."/>
            <person name="Huang J."/>
            <person name="Yang P."/>
            <person name="Peng Q."/>
            <person name="Zhang J."/>
            <person name="Jiang W."/>
            <person name="Zhang Z."/>
            <person name="Lin K."/>
            <person name="Ro D.K."/>
            <person name="Chen X."/>
            <person name="Xiong X."/>
            <person name="Shang Y."/>
            <person name="Huang S."/>
            <person name="Zeng J."/>
        </authorList>
    </citation>
    <scope>NUCLEOTIDE SEQUENCE [LARGE SCALE GENOMIC DNA]</scope>
    <source>
        <strain evidence="3">cv. BLH2017</strain>
        <tissue evidence="2">Root</tissue>
    </source>
</reference>
<dbReference type="OMA" id="MANWSEI"/>
<name>A0A200QKB6_MACCD</name>
<proteinExistence type="predicted"/>
<dbReference type="PANTHER" id="PTHR44259">
    <property type="entry name" value="OS07G0183000 PROTEIN-RELATED"/>
    <property type="match status" value="1"/>
</dbReference>
<dbReference type="Proteomes" id="UP000195402">
    <property type="component" value="Unassembled WGS sequence"/>
</dbReference>
<dbReference type="AlphaFoldDB" id="A0A200QKB6"/>
<dbReference type="InterPro" id="IPR050942">
    <property type="entry name" value="F-box_BR-signaling"/>
</dbReference>
<dbReference type="STRING" id="56857.A0A200QKB6"/>
<dbReference type="OrthoDB" id="600964at2759"/>
<dbReference type="PANTHER" id="PTHR44259:SF114">
    <property type="entry name" value="OS06G0707300 PROTEIN"/>
    <property type="match status" value="1"/>
</dbReference>
<dbReference type="EMBL" id="MVGT01001783">
    <property type="protein sequence ID" value="OVA10871.1"/>
    <property type="molecule type" value="Genomic_DNA"/>
</dbReference>
<dbReference type="Pfam" id="PF03478">
    <property type="entry name" value="Beta-prop_KIB1-4"/>
    <property type="match status" value="1"/>
</dbReference>
<comment type="caution">
    <text evidence="2">The sequence shown here is derived from an EMBL/GenBank/DDBJ whole genome shotgun (WGS) entry which is preliminary data.</text>
</comment>
<gene>
    <name evidence="2" type="ORF">BVC80_8879g8</name>
</gene>
<evidence type="ECO:0000313" key="3">
    <source>
        <dbReference type="Proteomes" id="UP000195402"/>
    </source>
</evidence>
<protein>
    <recommendedName>
        <fullName evidence="1">KIB1-4 beta-propeller domain-containing protein</fullName>
    </recommendedName>
</protein>
<feature type="domain" description="KIB1-4 beta-propeller" evidence="1">
    <location>
        <begin position="67"/>
        <end position="366"/>
    </location>
</feature>
<sequence length="397" mass="45084">MDVNWSELRPEMIDTIAKKITVFGDYIRFRAVCVEWCSTVPPTPQHLPCQLPWLMLPFDGQNEKHGFLDLSEKKVHQLSIPETQTRSRCCGSSHGWLVLLEEKNPTILLLNPFTRIQIQLPPITSFPNVWDFQIHNVGEEYLVKYPFEEHPYPNKLEDIHDFFIKKVILSSNPTSLDKDYIAVAILDLTKELAFCKKGDESWTIIEAAESYCEDVIYFKGLFFAVNKEGSLAICDVNHVISNVSPAVTIIAPPKPVSHADMLYLVDSFGEILLVTRYLNTELDPELGCVVYKTTGFDVFSLDARKPKWVEVKSLGDRMLFLGGENSSLCLLATDFSGCEGNCIYFTDDYTEVNEVKPGDHDMGVFNLGDRSIKPLPYFTGVSRLFYPSPIWFTPNPC</sequence>
<dbReference type="InterPro" id="IPR005174">
    <property type="entry name" value="KIB1-4_b-propeller"/>
</dbReference>
<evidence type="ECO:0000313" key="2">
    <source>
        <dbReference type="EMBL" id="OVA10871.1"/>
    </source>
</evidence>
<accession>A0A200QKB6</accession>
<dbReference type="InParanoid" id="A0A200QKB6"/>
<evidence type="ECO:0000259" key="1">
    <source>
        <dbReference type="Pfam" id="PF03478"/>
    </source>
</evidence>
<organism evidence="2 3">
    <name type="scientific">Macleaya cordata</name>
    <name type="common">Five-seeded plume-poppy</name>
    <name type="synonym">Bocconia cordata</name>
    <dbReference type="NCBI Taxonomy" id="56857"/>
    <lineage>
        <taxon>Eukaryota</taxon>
        <taxon>Viridiplantae</taxon>
        <taxon>Streptophyta</taxon>
        <taxon>Embryophyta</taxon>
        <taxon>Tracheophyta</taxon>
        <taxon>Spermatophyta</taxon>
        <taxon>Magnoliopsida</taxon>
        <taxon>Ranunculales</taxon>
        <taxon>Papaveraceae</taxon>
        <taxon>Papaveroideae</taxon>
        <taxon>Macleaya</taxon>
    </lineage>
</organism>